<protein>
    <submittedName>
        <fullName evidence="1">Translation elongation factor P (EF-P)</fullName>
    </submittedName>
</protein>
<dbReference type="Gene3D" id="3.10.129.10">
    <property type="entry name" value="Hotdog Thioesterase"/>
    <property type="match status" value="1"/>
</dbReference>
<evidence type="ECO:0000313" key="1">
    <source>
        <dbReference type="EMBL" id="KGN29976.1"/>
    </source>
</evidence>
<dbReference type="InterPro" id="IPR027961">
    <property type="entry name" value="DUF4442"/>
</dbReference>
<keyword evidence="1" id="KW-0251">Elongation factor</keyword>
<dbReference type="InterPro" id="IPR029069">
    <property type="entry name" value="HotDog_dom_sf"/>
</dbReference>
<keyword evidence="1" id="KW-0648">Protein biosynthesis</keyword>
<name>A0A0A0J2W3_9MICO</name>
<sequence>MNMWPPFAFAGIRVTELDDNFRHARVELASSLLTRNYVGTQFGGSLSSMSDPFWMFLVMRSLGSDYIVWDQAAEIRFIRPGRGRLHVTFDVTDELLDELREAAEGGEKVLRWLESDILDESGEVVAQVRRQLYVRLKKRVTEAVPVPA</sequence>
<proteinExistence type="predicted"/>
<dbReference type="EMBL" id="AVPJ01000024">
    <property type="protein sequence ID" value="KGN29976.1"/>
    <property type="molecule type" value="Genomic_DNA"/>
</dbReference>
<dbReference type="Pfam" id="PF14539">
    <property type="entry name" value="DUF4442"/>
    <property type="match status" value="1"/>
</dbReference>
<dbReference type="STRING" id="1385520.N802_10155"/>
<keyword evidence="2" id="KW-1185">Reference proteome</keyword>
<accession>A0A0A0J2W3</accession>
<reference evidence="1 2" key="1">
    <citation type="submission" date="2013-08" db="EMBL/GenBank/DDBJ databases">
        <title>The genome sequence of Knoellia sinensis.</title>
        <authorList>
            <person name="Zhu W."/>
            <person name="Wang G."/>
        </authorList>
    </citation>
    <scope>NUCLEOTIDE SEQUENCE [LARGE SCALE GENOMIC DNA]</scope>
    <source>
        <strain evidence="1 2">KCTC 19936</strain>
    </source>
</reference>
<dbReference type="GO" id="GO:0003746">
    <property type="term" value="F:translation elongation factor activity"/>
    <property type="evidence" value="ECO:0007669"/>
    <property type="project" value="UniProtKB-KW"/>
</dbReference>
<dbReference type="SUPFAM" id="SSF54637">
    <property type="entry name" value="Thioesterase/thiol ester dehydrase-isomerase"/>
    <property type="match status" value="1"/>
</dbReference>
<organism evidence="1 2">
    <name type="scientific">Knoellia sinensis KCTC 19936</name>
    <dbReference type="NCBI Taxonomy" id="1385520"/>
    <lineage>
        <taxon>Bacteria</taxon>
        <taxon>Bacillati</taxon>
        <taxon>Actinomycetota</taxon>
        <taxon>Actinomycetes</taxon>
        <taxon>Micrococcales</taxon>
        <taxon>Intrasporangiaceae</taxon>
        <taxon>Knoellia</taxon>
    </lineage>
</organism>
<evidence type="ECO:0000313" key="2">
    <source>
        <dbReference type="Proteomes" id="UP000030002"/>
    </source>
</evidence>
<dbReference type="AlphaFoldDB" id="A0A0A0J2W3"/>
<dbReference type="eggNOG" id="COG2050">
    <property type="taxonomic scope" value="Bacteria"/>
</dbReference>
<gene>
    <name evidence="1" type="ORF">N802_10155</name>
</gene>
<dbReference type="Proteomes" id="UP000030002">
    <property type="component" value="Unassembled WGS sequence"/>
</dbReference>
<comment type="caution">
    <text evidence="1">The sequence shown here is derived from an EMBL/GenBank/DDBJ whole genome shotgun (WGS) entry which is preliminary data.</text>
</comment>